<gene>
    <name evidence="5" type="primary">hrcA</name>
    <name evidence="7" type="ORF">GGQ74_003146</name>
</gene>
<keyword evidence="3 5" id="KW-0346">Stress response</keyword>
<dbReference type="SUPFAM" id="SSF55781">
    <property type="entry name" value="GAF domain-like"/>
    <property type="match status" value="1"/>
</dbReference>
<comment type="similarity">
    <text evidence="5">Belongs to the HrcA family.</text>
</comment>
<dbReference type="InterPro" id="IPR021153">
    <property type="entry name" value="HrcA_C"/>
</dbReference>
<evidence type="ECO:0000256" key="1">
    <source>
        <dbReference type="ARBA" id="ARBA00022491"/>
    </source>
</evidence>
<comment type="function">
    <text evidence="5">Negative regulator of class I heat shock genes (grpE-dnaK-dnaJ and groELS operons). Prevents heat-shock induction of these operons.</text>
</comment>
<dbReference type="Gene3D" id="1.10.10.10">
    <property type="entry name" value="Winged helix-like DNA-binding domain superfamily/Winged helix DNA-binding domain"/>
    <property type="match status" value="1"/>
</dbReference>
<evidence type="ECO:0000313" key="8">
    <source>
        <dbReference type="Proteomes" id="UP000580856"/>
    </source>
</evidence>
<evidence type="ECO:0000256" key="4">
    <source>
        <dbReference type="ARBA" id="ARBA00023163"/>
    </source>
</evidence>
<dbReference type="Proteomes" id="UP000580856">
    <property type="component" value="Unassembled WGS sequence"/>
</dbReference>
<keyword evidence="2 5" id="KW-0805">Transcription regulation</keyword>
<dbReference type="Gene3D" id="3.30.450.40">
    <property type="match status" value="1"/>
</dbReference>
<dbReference type="Gene3D" id="3.30.390.60">
    <property type="entry name" value="Heat-inducible transcription repressor hrca homolog, domain 3"/>
    <property type="match status" value="1"/>
</dbReference>
<dbReference type="HAMAP" id="MF_00081">
    <property type="entry name" value="HrcA"/>
    <property type="match status" value="1"/>
</dbReference>
<evidence type="ECO:0000313" key="7">
    <source>
        <dbReference type="EMBL" id="NJB69444.1"/>
    </source>
</evidence>
<evidence type="ECO:0000259" key="6">
    <source>
        <dbReference type="Pfam" id="PF01628"/>
    </source>
</evidence>
<dbReference type="RefSeq" id="WP_167942529.1">
    <property type="nucleotide sequence ID" value="NZ_JAATJA010000005.1"/>
</dbReference>
<dbReference type="InterPro" id="IPR036390">
    <property type="entry name" value="WH_DNA-bd_sf"/>
</dbReference>
<dbReference type="GO" id="GO:0045892">
    <property type="term" value="P:negative regulation of DNA-templated transcription"/>
    <property type="evidence" value="ECO:0007669"/>
    <property type="project" value="UniProtKB-UniRule"/>
</dbReference>
<evidence type="ECO:0000256" key="2">
    <source>
        <dbReference type="ARBA" id="ARBA00023015"/>
    </source>
</evidence>
<dbReference type="PANTHER" id="PTHR34824:SF1">
    <property type="entry name" value="HEAT-INDUCIBLE TRANSCRIPTION REPRESSOR HRCA"/>
    <property type="match status" value="1"/>
</dbReference>
<keyword evidence="4 5" id="KW-0804">Transcription</keyword>
<comment type="caution">
    <text evidence="7">The sequence shown here is derived from an EMBL/GenBank/DDBJ whole genome shotgun (WGS) entry which is preliminary data.</text>
</comment>
<reference evidence="7 8" key="1">
    <citation type="submission" date="2020-03" db="EMBL/GenBank/DDBJ databases">
        <title>Genomic Encyclopedia of Type Strains, Phase IV (KMG-IV): sequencing the most valuable type-strain genomes for metagenomic binning, comparative biology and taxonomic classification.</title>
        <authorList>
            <person name="Goeker M."/>
        </authorList>
    </citation>
    <scope>NUCLEOTIDE SEQUENCE [LARGE SCALE GENOMIC DNA]</scope>
    <source>
        <strain evidence="7 8">DSM 24233</strain>
    </source>
</reference>
<dbReference type="InterPro" id="IPR029016">
    <property type="entry name" value="GAF-like_dom_sf"/>
</dbReference>
<dbReference type="InterPro" id="IPR002571">
    <property type="entry name" value="HrcA"/>
</dbReference>
<name>A0A846QWF6_9BACT</name>
<dbReference type="InterPro" id="IPR036388">
    <property type="entry name" value="WH-like_DNA-bd_sf"/>
</dbReference>
<dbReference type="Pfam" id="PF01628">
    <property type="entry name" value="HrcA"/>
    <property type="match status" value="1"/>
</dbReference>
<accession>A0A846QWF6</accession>
<dbReference type="PIRSF" id="PIRSF005485">
    <property type="entry name" value="HrcA"/>
    <property type="match status" value="1"/>
</dbReference>
<dbReference type="AlphaFoldDB" id="A0A846QWF6"/>
<evidence type="ECO:0000256" key="5">
    <source>
        <dbReference type="HAMAP-Rule" id="MF_00081"/>
    </source>
</evidence>
<dbReference type="PANTHER" id="PTHR34824">
    <property type="entry name" value="HEAT-INDUCIBLE TRANSCRIPTION REPRESSOR HRCA"/>
    <property type="match status" value="1"/>
</dbReference>
<evidence type="ECO:0000256" key="3">
    <source>
        <dbReference type="ARBA" id="ARBA00023016"/>
    </source>
</evidence>
<keyword evidence="1 5" id="KW-0678">Repressor</keyword>
<protein>
    <recommendedName>
        <fullName evidence="5">Heat-inducible transcription repressor HrcA</fullName>
    </recommendedName>
</protein>
<keyword evidence="8" id="KW-1185">Reference proteome</keyword>
<dbReference type="GO" id="GO:0003677">
    <property type="term" value="F:DNA binding"/>
    <property type="evidence" value="ECO:0007669"/>
    <property type="project" value="InterPro"/>
</dbReference>
<feature type="domain" description="Heat-inducible transcription repressor HrcA C-terminal" evidence="6">
    <location>
        <begin position="105"/>
        <end position="324"/>
    </location>
</feature>
<sequence length="342" mass="38092">MPLSTRETTVLTTIVEDYISKAQPLGSRHVARRCGLGLSAASIRNTMADLTDKGFLEQPHTSAGRIPTPLAFRLYLDTVLTPPEITPQERAVIRTGLDNAGLELDDILRQCSRLLATLSQQVSMVLAPAHADVRWRSLDFVPVRKGLVMAVLVMEGDMVEHRLVSVENHVTRDDLTAFSNFLNHHYAGMTLTEARAHILVDLEYAQRRLDRLYHQALRLARDTFEPGAKRDFFFDGTAHVLTQPEFANAETMRQLLHMLEERSRLLDLLDGTIDAGRTTITFARHDAPEGANPYGLISAPFGAADESKGALGIIGPLRMDYARILPVVDFTARMLTELLSNR</sequence>
<dbReference type="SUPFAM" id="SSF46785">
    <property type="entry name" value="Winged helix' DNA-binding domain"/>
    <property type="match status" value="1"/>
</dbReference>
<organism evidence="7 8">
    <name type="scientific">Desulfobaculum xiamenense</name>
    <dbReference type="NCBI Taxonomy" id="995050"/>
    <lineage>
        <taxon>Bacteria</taxon>
        <taxon>Pseudomonadati</taxon>
        <taxon>Thermodesulfobacteriota</taxon>
        <taxon>Desulfovibrionia</taxon>
        <taxon>Desulfovibrionales</taxon>
        <taxon>Desulfovibrionaceae</taxon>
        <taxon>Desulfobaculum</taxon>
    </lineage>
</organism>
<dbReference type="EMBL" id="JAATJA010000005">
    <property type="protein sequence ID" value="NJB69444.1"/>
    <property type="molecule type" value="Genomic_DNA"/>
</dbReference>
<proteinExistence type="inferred from homology"/>
<dbReference type="InterPro" id="IPR023120">
    <property type="entry name" value="WHTH_transcript_rep_HrcA_IDD"/>
</dbReference>
<dbReference type="NCBIfam" id="TIGR00331">
    <property type="entry name" value="hrcA"/>
    <property type="match status" value="1"/>
</dbReference>